<dbReference type="AlphaFoldDB" id="A0A8H5HX46"/>
<evidence type="ECO:0000313" key="2">
    <source>
        <dbReference type="EMBL" id="KAF5391068.1"/>
    </source>
</evidence>
<evidence type="ECO:0000256" key="1">
    <source>
        <dbReference type="SAM" id="MobiDB-lite"/>
    </source>
</evidence>
<dbReference type="Proteomes" id="UP000518752">
    <property type="component" value="Unassembled WGS sequence"/>
</dbReference>
<proteinExistence type="predicted"/>
<dbReference type="EMBL" id="JAACJN010000011">
    <property type="protein sequence ID" value="KAF5391068.1"/>
    <property type="molecule type" value="Genomic_DNA"/>
</dbReference>
<feature type="compositionally biased region" description="Low complexity" evidence="1">
    <location>
        <begin position="119"/>
        <end position="130"/>
    </location>
</feature>
<sequence length="187" mass="21426">MSSQSAQSSSSSTTTTTTTKEAQARMRLIRRRKARLNTCFREECEDRCVSGEERTRLVVRFAVFMDERFSESETEFDEDEGGVDAFVADRRAWEQFKENFFPEPPLYIRVRIDSIVSSSTTTNNSIHPIPSSSPSPLPRYRTNDTKPKPVPVRKPGWRREPESLLLKGVLVSNAMGLVEKSYRDVRL</sequence>
<reference evidence="2 3" key="1">
    <citation type="journal article" date="2020" name="ISME J.">
        <title>Uncovering the hidden diversity of litter-decomposition mechanisms in mushroom-forming fungi.</title>
        <authorList>
            <person name="Floudas D."/>
            <person name="Bentzer J."/>
            <person name="Ahren D."/>
            <person name="Johansson T."/>
            <person name="Persson P."/>
            <person name="Tunlid A."/>
        </authorList>
    </citation>
    <scope>NUCLEOTIDE SEQUENCE [LARGE SCALE GENOMIC DNA]</scope>
    <source>
        <strain evidence="2 3">CBS 406.79</strain>
    </source>
</reference>
<protein>
    <submittedName>
        <fullName evidence="2">Uncharacterized protein</fullName>
    </submittedName>
</protein>
<feature type="compositionally biased region" description="Low complexity" evidence="1">
    <location>
        <begin position="1"/>
        <end position="19"/>
    </location>
</feature>
<dbReference type="OrthoDB" id="3014846at2759"/>
<gene>
    <name evidence="2" type="ORF">D9757_003099</name>
</gene>
<comment type="caution">
    <text evidence="2">The sequence shown here is derived from an EMBL/GenBank/DDBJ whole genome shotgun (WGS) entry which is preliminary data.</text>
</comment>
<organism evidence="2 3">
    <name type="scientific">Collybiopsis confluens</name>
    <dbReference type="NCBI Taxonomy" id="2823264"/>
    <lineage>
        <taxon>Eukaryota</taxon>
        <taxon>Fungi</taxon>
        <taxon>Dikarya</taxon>
        <taxon>Basidiomycota</taxon>
        <taxon>Agaricomycotina</taxon>
        <taxon>Agaricomycetes</taxon>
        <taxon>Agaricomycetidae</taxon>
        <taxon>Agaricales</taxon>
        <taxon>Marasmiineae</taxon>
        <taxon>Omphalotaceae</taxon>
        <taxon>Collybiopsis</taxon>
    </lineage>
</organism>
<keyword evidence="3" id="KW-1185">Reference proteome</keyword>
<evidence type="ECO:0000313" key="3">
    <source>
        <dbReference type="Proteomes" id="UP000518752"/>
    </source>
</evidence>
<name>A0A8H5HX46_9AGAR</name>
<feature type="region of interest" description="Disordered" evidence="1">
    <location>
        <begin position="1"/>
        <end position="25"/>
    </location>
</feature>
<accession>A0A8H5HX46</accession>
<feature type="region of interest" description="Disordered" evidence="1">
    <location>
        <begin position="119"/>
        <end position="156"/>
    </location>
</feature>